<dbReference type="EMBL" id="JAWMWH010000001">
    <property type="protein sequence ID" value="MEJ6399707.1"/>
    <property type="molecule type" value="Genomic_DNA"/>
</dbReference>
<feature type="transmembrane region" description="Helical" evidence="2">
    <location>
        <begin position="31"/>
        <end position="52"/>
    </location>
</feature>
<feature type="compositionally biased region" description="Low complexity" evidence="1">
    <location>
        <begin position="63"/>
        <end position="104"/>
    </location>
</feature>
<reference evidence="3 4" key="1">
    <citation type="submission" date="2023-10" db="EMBL/GenBank/DDBJ databases">
        <title>Nicoliella lavandulae sp. nov. isolated from Lavandula angustifolia flowers.</title>
        <authorList>
            <person name="Alcantara C."/>
            <person name="Zuniga M."/>
            <person name="Landete J.M."/>
            <person name="Monedero V."/>
        </authorList>
    </citation>
    <scope>NUCLEOTIDE SEQUENCE [LARGE SCALE GENOMIC DNA]</scope>
    <source>
        <strain evidence="3 4">Es01</strain>
    </source>
</reference>
<gene>
    <name evidence="3" type="ORF">R4146_00705</name>
</gene>
<feature type="region of interest" description="Disordered" evidence="1">
    <location>
        <begin position="60"/>
        <end position="131"/>
    </location>
</feature>
<keyword evidence="2" id="KW-1133">Transmembrane helix</keyword>
<accession>A0ABU8SIH8</accession>
<keyword evidence="2" id="KW-0472">Membrane</keyword>
<feature type="region of interest" description="Disordered" evidence="1">
    <location>
        <begin position="1"/>
        <end position="26"/>
    </location>
</feature>
<evidence type="ECO:0000313" key="4">
    <source>
        <dbReference type="Proteomes" id="UP001370590"/>
    </source>
</evidence>
<organism evidence="3 4">
    <name type="scientific">Nicoliella lavandulae</name>
    <dbReference type="NCBI Taxonomy" id="3082954"/>
    <lineage>
        <taxon>Bacteria</taxon>
        <taxon>Bacillati</taxon>
        <taxon>Bacillota</taxon>
        <taxon>Bacilli</taxon>
        <taxon>Lactobacillales</taxon>
        <taxon>Lactobacillaceae</taxon>
        <taxon>Nicoliella</taxon>
    </lineage>
</organism>
<dbReference type="RefSeq" id="WP_339959550.1">
    <property type="nucleotide sequence ID" value="NZ_JAWMWH010000001.1"/>
</dbReference>
<feature type="compositionally biased region" description="Polar residues" evidence="1">
    <location>
        <begin position="105"/>
        <end position="131"/>
    </location>
</feature>
<keyword evidence="2" id="KW-0812">Transmembrane</keyword>
<proteinExistence type="predicted"/>
<dbReference type="Proteomes" id="UP001370590">
    <property type="component" value="Unassembled WGS sequence"/>
</dbReference>
<keyword evidence="4" id="KW-1185">Reference proteome</keyword>
<comment type="caution">
    <text evidence="3">The sequence shown here is derived from an EMBL/GenBank/DDBJ whole genome shotgun (WGS) entry which is preliminary data.</text>
</comment>
<sequence>MNNQEPQSRVKRYDFNKGSKQPDPNPKNFKVWPWILGLVIVIGLLVGGIKYLTSGNNNTAQPTQTSSMASSTNSSSQSTSNSHSSNSNSTSSAKQNSSKKTAASHASNRPPQNNNQSKAPANGGSFSTPRQFSTVQDATNWAKATQSSWIQAGYSNYTITSDGQGFYVLNFIK</sequence>
<evidence type="ECO:0000313" key="3">
    <source>
        <dbReference type="EMBL" id="MEJ6399707.1"/>
    </source>
</evidence>
<name>A0ABU8SIH8_9LACO</name>
<evidence type="ECO:0000256" key="2">
    <source>
        <dbReference type="SAM" id="Phobius"/>
    </source>
</evidence>
<evidence type="ECO:0000256" key="1">
    <source>
        <dbReference type="SAM" id="MobiDB-lite"/>
    </source>
</evidence>
<protein>
    <submittedName>
        <fullName evidence="3">Uncharacterized protein</fullName>
    </submittedName>
</protein>